<feature type="transmembrane region" description="Helical" evidence="8">
    <location>
        <begin position="530"/>
        <end position="554"/>
    </location>
</feature>
<keyword evidence="6" id="KW-0807">Transducer</keyword>
<dbReference type="VEuPathDB" id="VectorBase:GPAI048197"/>
<evidence type="ECO:0000256" key="1">
    <source>
        <dbReference type="ARBA" id="ARBA00004370"/>
    </source>
</evidence>
<dbReference type="GO" id="GO:0008528">
    <property type="term" value="F:G protein-coupled peptide receptor activity"/>
    <property type="evidence" value="ECO:0007669"/>
    <property type="project" value="InterPro"/>
</dbReference>
<dbReference type="STRING" id="7398.A0A1B0AJZ6"/>
<dbReference type="InterPro" id="IPR019427">
    <property type="entry name" value="7TM_GPCR_serpentine_rcpt_Srw"/>
</dbReference>
<dbReference type="PANTHER" id="PTHR46641:SF22">
    <property type="entry name" value="PROCTOLIN RECEPTOR, ISOFORM A"/>
    <property type="match status" value="1"/>
</dbReference>
<evidence type="ECO:0000259" key="9">
    <source>
        <dbReference type="PROSITE" id="PS50262"/>
    </source>
</evidence>
<reference evidence="11" key="1">
    <citation type="submission" date="2014-03" db="EMBL/GenBank/DDBJ databases">
        <authorList>
            <person name="Aksoy S."/>
            <person name="Warren W."/>
            <person name="Wilson R.K."/>
        </authorList>
    </citation>
    <scope>NUCLEOTIDE SEQUENCE [LARGE SCALE GENOMIC DNA]</scope>
    <source>
        <strain evidence="11">IAEA</strain>
    </source>
</reference>
<dbReference type="Pfam" id="PF00001">
    <property type="entry name" value="7tm_1"/>
    <property type="match status" value="1"/>
</dbReference>
<keyword evidence="6" id="KW-0675">Receptor</keyword>
<dbReference type="EnsemblMetazoa" id="GPAI048197-RA">
    <property type="protein sequence ID" value="GPAI048197-PA"/>
    <property type="gene ID" value="GPAI048197"/>
</dbReference>
<keyword evidence="11" id="KW-1185">Reference proteome</keyword>
<dbReference type="Pfam" id="PF10324">
    <property type="entry name" value="7TM_GPCR_Srw"/>
    <property type="match status" value="1"/>
</dbReference>
<keyword evidence="4 8" id="KW-1133">Transmembrane helix</keyword>
<dbReference type="InterPro" id="IPR000276">
    <property type="entry name" value="GPCR_Rhodpsn"/>
</dbReference>
<dbReference type="SUPFAM" id="SSF81321">
    <property type="entry name" value="Family A G protein-coupled receptor-like"/>
    <property type="match status" value="2"/>
</dbReference>
<accession>A0A1B0AJZ6</accession>
<evidence type="ECO:0000256" key="3">
    <source>
        <dbReference type="ARBA" id="ARBA00022692"/>
    </source>
</evidence>
<dbReference type="GO" id="GO:0016020">
    <property type="term" value="C:membrane"/>
    <property type="evidence" value="ECO:0007669"/>
    <property type="project" value="UniProtKB-SubCell"/>
</dbReference>
<dbReference type="InterPro" id="IPR052954">
    <property type="entry name" value="GPCR-Ligand_Int"/>
</dbReference>
<reference evidence="10" key="2">
    <citation type="submission" date="2020-05" db="UniProtKB">
        <authorList>
            <consortium name="EnsemblMetazoa"/>
        </authorList>
    </citation>
    <scope>IDENTIFICATION</scope>
    <source>
        <strain evidence="10">IAEA</strain>
    </source>
</reference>
<feature type="transmembrane region" description="Helical" evidence="8">
    <location>
        <begin position="432"/>
        <end position="460"/>
    </location>
</feature>
<protein>
    <recommendedName>
        <fullName evidence="9">G-protein coupled receptors family 1 profile domain-containing protein</fullName>
    </recommendedName>
</protein>
<feature type="transmembrane region" description="Helical" evidence="8">
    <location>
        <begin position="74"/>
        <end position="95"/>
    </location>
</feature>
<dbReference type="AlphaFoldDB" id="A0A1B0AJZ6"/>
<name>A0A1B0AJZ6_GLOPL</name>
<evidence type="ECO:0000313" key="10">
    <source>
        <dbReference type="EnsemblMetazoa" id="GPAI048197-PA"/>
    </source>
</evidence>
<evidence type="ECO:0000313" key="11">
    <source>
        <dbReference type="Proteomes" id="UP000092445"/>
    </source>
</evidence>
<dbReference type="PROSITE" id="PS50262">
    <property type="entry name" value="G_PROTEIN_RECEP_F1_2"/>
    <property type="match status" value="1"/>
</dbReference>
<feature type="domain" description="G-protein coupled receptors family 1 profile" evidence="9">
    <location>
        <begin position="51"/>
        <end position="551"/>
    </location>
</feature>
<keyword evidence="3 6" id="KW-0812">Transmembrane</keyword>
<comment type="subcellular location">
    <subcellularLocation>
        <location evidence="1">Membrane</location>
    </subcellularLocation>
</comment>
<dbReference type="PANTHER" id="PTHR46641">
    <property type="entry name" value="FMRFAMIDE RECEPTOR-RELATED"/>
    <property type="match status" value="1"/>
</dbReference>
<feature type="transmembrane region" description="Helical" evidence="8">
    <location>
        <begin position="494"/>
        <end position="518"/>
    </location>
</feature>
<dbReference type="Gene3D" id="1.20.1070.10">
    <property type="entry name" value="Rhodopsin 7-helix transmembrane proteins"/>
    <property type="match status" value="2"/>
</dbReference>
<evidence type="ECO:0000256" key="5">
    <source>
        <dbReference type="ARBA" id="ARBA00023136"/>
    </source>
</evidence>
<keyword evidence="6" id="KW-0297">G-protein coupled receptor</keyword>
<feature type="region of interest" description="Disordered" evidence="7">
    <location>
        <begin position="348"/>
        <end position="381"/>
    </location>
</feature>
<feature type="transmembrane region" description="Helical" evidence="8">
    <location>
        <begin position="107"/>
        <end position="135"/>
    </location>
</feature>
<dbReference type="PROSITE" id="PS00237">
    <property type="entry name" value="G_PROTEIN_RECEP_F1_1"/>
    <property type="match status" value="1"/>
</dbReference>
<dbReference type="Proteomes" id="UP000092445">
    <property type="component" value="Unassembled WGS sequence"/>
</dbReference>
<evidence type="ECO:0000256" key="2">
    <source>
        <dbReference type="ARBA" id="ARBA00010663"/>
    </source>
</evidence>
<evidence type="ECO:0000256" key="7">
    <source>
        <dbReference type="SAM" id="MobiDB-lite"/>
    </source>
</evidence>
<organism evidence="10 11">
    <name type="scientific">Glossina pallidipes</name>
    <name type="common">Tsetse fly</name>
    <dbReference type="NCBI Taxonomy" id="7398"/>
    <lineage>
        <taxon>Eukaryota</taxon>
        <taxon>Metazoa</taxon>
        <taxon>Ecdysozoa</taxon>
        <taxon>Arthropoda</taxon>
        <taxon>Hexapoda</taxon>
        <taxon>Insecta</taxon>
        <taxon>Pterygota</taxon>
        <taxon>Neoptera</taxon>
        <taxon>Endopterygota</taxon>
        <taxon>Diptera</taxon>
        <taxon>Brachycera</taxon>
        <taxon>Muscomorpha</taxon>
        <taxon>Hippoboscoidea</taxon>
        <taxon>Glossinidae</taxon>
        <taxon>Glossina</taxon>
    </lineage>
</organism>
<evidence type="ECO:0000256" key="4">
    <source>
        <dbReference type="ARBA" id="ARBA00022989"/>
    </source>
</evidence>
<proteinExistence type="inferred from homology"/>
<feature type="transmembrane region" description="Helical" evidence="8">
    <location>
        <begin position="155"/>
        <end position="176"/>
    </location>
</feature>
<comment type="similarity">
    <text evidence="2 6">Belongs to the G-protein coupled receptor 1 family.</text>
</comment>
<keyword evidence="5 8" id="KW-0472">Membrane</keyword>
<sequence length="603" mass="68361">MFLYACDKSKNWQLHQQKQQQQHRCFMISAIRTTHYRTLKCVPADCGSCSGYHTSIAMLKYNGLLRRMRCTTNIYLTALAITDLIYLTMALLLSLQHSQYVHQCCQLYWLFYGVVLWLCDACAYISIYIAVCFTIERFIAIRYPLKRQTFCTESLAKRVITGVAVFCLLSTISTAFEHEYSIEFKMIDSRGQACNYTKKTVSLLNPLHTPLPSDIVQELEVDGSGNNEFMAATANVLSAQVPESVRANQPEMLRSMPQRASVNGEEAGEEAMATAVTIQTSLISTNIPQLNLSTNTLENFPQLMDAEYLTSRNRNGIFSSSPSTSYSALAPVSVSVAESSDTSPIQISQYEHNNNNNSNSSKNNNNNNNNNNKNSDKTNQSRRFEAAQVENYALGLQSSSYIFNNVTEYCQNTTYYEHISSALGNNEIYLKIWNFFTLLVFVLIPLCMLLTFNCFLIMLVRKSKTVRGEMTNASSMRRPKRKTNISSVSQENRVTVTLIAVVLLFIVCQLPWAIYLIVSEQMEIDINLRIIIGNIFNFLAALNAAANFFLYCVLSDKYRKTVRELITGYRYQHQRHTLHSSSLLQNGSRRSYRPGQASSVIIK</sequence>
<dbReference type="PRINTS" id="PR00237">
    <property type="entry name" value="GPCRRHODOPSN"/>
</dbReference>
<dbReference type="InterPro" id="IPR017452">
    <property type="entry name" value="GPCR_Rhodpsn_7TM"/>
</dbReference>
<evidence type="ECO:0000256" key="8">
    <source>
        <dbReference type="SAM" id="Phobius"/>
    </source>
</evidence>
<evidence type="ECO:0000256" key="6">
    <source>
        <dbReference type="RuleBase" id="RU000688"/>
    </source>
</evidence>
<feature type="compositionally biased region" description="Low complexity" evidence="7">
    <location>
        <begin position="353"/>
        <end position="373"/>
    </location>
</feature>